<evidence type="ECO:0000256" key="3">
    <source>
        <dbReference type="ARBA" id="ARBA00022801"/>
    </source>
</evidence>
<evidence type="ECO:0000313" key="6">
    <source>
        <dbReference type="EMBL" id="UXY19874.1"/>
    </source>
</evidence>
<proteinExistence type="inferred from homology"/>
<dbReference type="InterPro" id="IPR036412">
    <property type="entry name" value="HAD-like_sf"/>
</dbReference>
<dbReference type="PANTHER" id="PTHR43344:SF13">
    <property type="entry name" value="PHOSPHATASE RV3661-RELATED"/>
    <property type="match status" value="1"/>
</dbReference>
<dbReference type="NCBIfam" id="TIGR01488">
    <property type="entry name" value="HAD-SF-IB"/>
    <property type="match status" value="1"/>
</dbReference>
<dbReference type="SUPFAM" id="SSF56784">
    <property type="entry name" value="HAD-like"/>
    <property type="match status" value="1"/>
</dbReference>
<feature type="region of interest" description="Disordered" evidence="5">
    <location>
        <begin position="1"/>
        <end position="21"/>
    </location>
</feature>
<keyword evidence="7" id="KW-1185">Reference proteome</keyword>
<keyword evidence="3 6" id="KW-0378">Hydrolase</keyword>
<reference evidence="6" key="1">
    <citation type="submission" date="2022-10" db="EMBL/GenBank/DDBJ databases">
        <authorList>
            <person name="Mo P."/>
        </authorList>
    </citation>
    <scope>NUCLEOTIDE SEQUENCE</scope>
    <source>
        <strain evidence="6">HUAS 13-4</strain>
    </source>
</reference>
<protein>
    <submittedName>
        <fullName evidence="6">HAD-IB family hydrolase</fullName>
    </submittedName>
</protein>
<dbReference type="Proteomes" id="UP001061298">
    <property type="component" value="Chromosome"/>
</dbReference>
<dbReference type="InterPro" id="IPR023214">
    <property type="entry name" value="HAD_sf"/>
</dbReference>
<dbReference type="GO" id="GO:0016787">
    <property type="term" value="F:hydrolase activity"/>
    <property type="evidence" value="ECO:0007669"/>
    <property type="project" value="UniProtKB-KW"/>
</dbReference>
<evidence type="ECO:0000256" key="5">
    <source>
        <dbReference type="SAM" id="MobiDB-lite"/>
    </source>
</evidence>
<dbReference type="PANTHER" id="PTHR43344">
    <property type="entry name" value="PHOSPHOSERINE PHOSPHATASE"/>
    <property type="match status" value="1"/>
</dbReference>
<evidence type="ECO:0000256" key="4">
    <source>
        <dbReference type="ARBA" id="ARBA00022842"/>
    </source>
</evidence>
<dbReference type="Gene3D" id="3.40.50.1000">
    <property type="entry name" value="HAD superfamily/HAD-like"/>
    <property type="match status" value="1"/>
</dbReference>
<dbReference type="NCBIfam" id="TIGR01490">
    <property type="entry name" value="HAD-SF-IB-hyp1"/>
    <property type="match status" value="1"/>
</dbReference>
<organism evidence="6 7">
    <name type="scientific">Streptomyces cynarae</name>
    <dbReference type="NCBI Taxonomy" id="2981134"/>
    <lineage>
        <taxon>Bacteria</taxon>
        <taxon>Bacillati</taxon>
        <taxon>Actinomycetota</taxon>
        <taxon>Actinomycetes</taxon>
        <taxon>Kitasatosporales</taxon>
        <taxon>Streptomycetaceae</taxon>
        <taxon>Streptomyces</taxon>
    </lineage>
</organism>
<evidence type="ECO:0000256" key="2">
    <source>
        <dbReference type="ARBA" id="ARBA00022723"/>
    </source>
</evidence>
<comment type="similarity">
    <text evidence="1">Belongs to the HAD-like hydrolase superfamily. SerB family.</text>
</comment>
<dbReference type="RefSeq" id="WP_263229992.1">
    <property type="nucleotide sequence ID" value="NZ_CP106793.1"/>
</dbReference>
<evidence type="ECO:0000256" key="1">
    <source>
        <dbReference type="ARBA" id="ARBA00009184"/>
    </source>
</evidence>
<accession>A0ABY6DZX7</accession>
<gene>
    <name evidence="6" type="ORF">N8I84_14915</name>
</gene>
<dbReference type="InterPro" id="IPR006385">
    <property type="entry name" value="HAD_hydro_SerB1"/>
</dbReference>
<dbReference type="Gene3D" id="1.20.1440.100">
    <property type="entry name" value="SG protein - dephosphorylation function"/>
    <property type="match status" value="1"/>
</dbReference>
<sequence>MATGDRTPAVTAVESRTGGAAVKTVERATGTRALERSGRPHAALRTVVGQARAGGVNGTKESAAAAPPHGAPVSPHPCGPAPFPVPSGPFGPPGRERPDRAVAVRVVVFSDVDETIVACKSLIDFLGFYWGERYGAQGVRHARRLAAELAAMAGAGVSREEANRRYYRAWAGESAAAVAEAGRRWYHERSRRTGFFVPGTRAALDAHRAEGAVVALVSGSFPALLAPVAEAVGARHLLCARPEERGGVLTGELQDGPVIGEGKRRLVRRLLDRYPGADPRDCFAYGDHISDLAMLTEVGHPVIVGDDPGLVARLPGATRLK</sequence>
<keyword evidence="4" id="KW-0460">Magnesium</keyword>
<evidence type="ECO:0000313" key="7">
    <source>
        <dbReference type="Proteomes" id="UP001061298"/>
    </source>
</evidence>
<keyword evidence="2" id="KW-0479">Metal-binding</keyword>
<dbReference type="EMBL" id="CP106793">
    <property type="protein sequence ID" value="UXY19874.1"/>
    <property type="molecule type" value="Genomic_DNA"/>
</dbReference>
<dbReference type="InterPro" id="IPR050582">
    <property type="entry name" value="HAD-like_SerB"/>
</dbReference>
<feature type="region of interest" description="Disordered" evidence="5">
    <location>
        <begin position="51"/>
        <end position="80"/>
    </location>
</feature>
<dbReference type="Pfam" id="PF12710">
    <property type="entry name" value="HAD"/>
    <property type="match status" value="1"/>
</dbReference>
<name>A0ABY6DZX7_9ACTN</name>